<dbReference type="Proteomes" id="UP000472971">
    <property type="component" value="Unassembled WGS sequence"/>
</dbReference>
<comment type="caution">
    <text evidence="2">The sequence shown here is derived from an EMBL/GenBank/DDBJ whole genome shotgun (WGS) entry which is preliminary data.</text>
</comment>
<reference evidence="2 3" key="1">
    <citation type="submission" date="2020-02" db="EMBL/GenBank/DDBJ databases">
        <title>Bacillus aquiflavi sp. nov., isolated from yellow water of strong flavor Chinese baijiu in Yibin region of China.</title>
        <authorList>
            <person name="Xie J."/>
        </authorList>
    </citation>
    <scope>NUCLEOTIDE SEQUENCE [LARGE SCALE GENOMIC DNA]</scope>
    <source>
        <strain evidence="2 3">3H-10</strain>
    </source>
</reference>
<organism evidence="2 3">
    <name type="scientific">Bacillus aquiflavi</name>
    <dbReference type="NCBI Taxonomy" id="2672567"/>
    <lineage>
        <taxon>Bacteria</taxon>
        <taxon>Bacillati</taxon>
        <taxon>Bacillota</taxon>
        <taxon>Bacilli</taxon>
        <taxon>Bacillales</taxon>
        <taxon>Bacillaceae</taxon>
        <taxon>Bacillus</taxon>
    </lineage>
</organism>
<reference evidence="1 4" key="2">
    <citation type="submission" date="2020-07" db="EMBL/GenBank/DDBJ databases">
        <authorList>
            <person name="Feng H."/>
        </authorList>
    </citation>
    <scope>NUCLEOTIDE SEQUENCE [LARGE SCALE GENOMIC DNA]</scope>
    <source>
        <strain evidence="1">S-12</strain>
        <strain evidence="4">s-12</strain>
    </source>
</reference>
<sequence>MNKWTTPDTPAFQDEFTREFLLKDGEAPEGFHLFESGTGKYTMIFPTNYVVEESSYYRKKGRSSGVINTENVYLHQDGVHPKKNQQIKGINLFLKPDGNVLVDAALRVMLKKINAPSDTKIETIKDDNKTVYYAENISDYEAEDGSINTTFFLYGLITDNRSKQALYFDLRHKCFDSNEKCEIDFDKEKAMALKMLESVQFK</sequence>
<name>A0A6B3VY92_9BACI</name>
<dbReference type="EMBL" id="JACEIO010000012">
    <property type="protein sequence ID" value="MBA4536910.1"/>
    <property type="molecule type" value="Genomic_DNA"/>
</dbReference>
<dbReference type="RefSeq" id="WP_163241560.1">
    <property type="nucleotide sequence ID" value="NZ_JAAIWN010000012.1"/>
</dbReference>
<keyword evidence="3" id="KW-1185">Reference proteome</keyword>
<gene>
    <name evidence="2" type="ORF">G4D64_07050</name>
    <name evidence="1" type="ORF">H1Z61_07080</name>
</gene>
<evidence type="ECO:0000313" key="4">
    <source>
        <dbReference type="Proteomes" id="UP000570010"/>
    </source>
</evidence>
<proteinExistence type="predicted"/>
<dbReference type="Proteomes" id="UP000570010">
    <property type="component" value="Unassembled WGS sequence"/>
</dbReference>
<evidence type="ECO:0000313" key="3">
    <source>
        <dbReference type="Proteomes" id="UP000472971"/>
    </source>
</evidence>
<dbReference type="AlphaFoldDB" id="A0A6B3VY92"/>
<accession>A0A6B3VY92</accession>
<evidence type="ECO:0000313" key="1">
    <source>
        <dbReference type="EMBL" id="MBA4536910.1"/>
    </source>
</evidence>
<protein>
    <submittedName>
        <fullName evidence="2">Uncharacterized protein</fullName>
    </submittedName>
</protein>
<dbReference type="EMBL" id="JAAIWN010000012">
    <property type="protein sequence ID" value="NEY81277.1"/>
    <property type="molecule type" value="Genomic_DNA"/>
</dbReference>
<evidence type="ECO:0000313" key="2">
    <source>
        <dbReference type="EMBL" id="NEY81277.1"/>
    </source>
</evidence>